<sequence length="104" mass="11610">MAIQFTDENVNDYIASSRPTLIDCWATWCGPCVRMSPIIDEVAAEFGDKANIGKYNVDEESDLSQQFRIMSIPTILFFKDGKLVDRLAGSQSKATLVDKLNSML</sequence>
<feature type="site" description="Deprotonates C-terminal active site Cys" evidence="8">
    <location>
        <position position="23"/>
    </location>
</feature>
<dbReference type="GO" id="GO:0015035">
    <property type="term" value="F:protein-disulfide reductase activity"/>
    <property type="evidence" value="ECO:0007669"/>
    <property type="project" value="UniProtKB-UniRule"/>
</dbReference>
<feature type="disulfide bond" description="Redox-active" evidence="9">
    <location>
        <begin position="29"/>
        <end position="32"/>
    </location>
</feature>
<dbReference type="InterPro" id="IPR017937">
    <property type="entry name" value="Thioredoxin_CS"/>
</dbReference>
<dbReference type="PIRSF" id="PIRSF000077">
    <property type="entry name" value="Thioredoxin"/>
    <property type="match status" value="1"/>
</dbReference>
<dbReference type="OrthoDB" id="9790390at2"/>
<dbReference type="PANTHER" id="PTHR45663">
    <property type="entry name" value="GEO12009P1"/>
    <property type="match status" value="1"/>
</dbReference>
<dbReference type="Gene3D" id="3.40.30.10">
    <property type="entry name" value="Glutaredoxin"/>
    <property type="match status" value="1"/>
</dbReference>
<evidence type="ECO:0000256" key="5">
    <source>
        <dbReference type="ARBA" id="ARBA00023284"/>
    </source>
</evidence>
<dbReference type="AlphaFoldDB" id="A0A1B1SB78"/>
<dbReference type="PROSITE" id="PS51352">
    <property type="entry name" value="THIOREDOXIN_2"/>
    <property type="match status" value="1"/>
</dbReference>
<name>A0A1B1SB78_9BACT</name>
<dbReference type="KEGG" id="pary:A4V02_10215"/>
<protein>
    <recommendedName>
        <fullName evidence="6 7">Thioredoxin</fullName>
    </recommendedName>
</protein>
<feature type="site" description="Contributes to redox potential value" evidence="8">
    <location>
        <position position="31"/>
    </location>
</feature>
<feature type="active site" description="Nucleophile" evidence="8">
    <location>
        <position position="32"/>
    </location>
</feature>
<dbReference type="InterPro" id="IPR013766">
    <property type="entry name" value="Thioredoxin_domain"/>
</dbReference>
<accession>A0A1Z2XHD8</accession>
<dbReference type="PROSITE" id="PS00194">
    <property type="entry name" value="THIOREDOXIN_1"/>
    <property type="match status" value="1"/>
</dbReference>
<evidence type="ECO:0000256" key="6">
    <source>
        <dbReference type="NCBIfam" id="TIGR01068"/>
    </source>
</evidence>
<dbReference type="InterPro" id="IPR036249">
    <property type="entry name" value="Thioredoxin-like_sf"/>
</dbReference>
<evidence type="ECO:0000256" key="3">
    <source>
        <dbReference type="ARBA" id="ARBA00022982"/>
    </source>
</evidence>
<keyword evidence="2" id="KW-0813">Transport</keyword>
<dbReference type="Proteomes" id="UP000186351">
    <property type="component" value="Chromosome"/>
</dbReference>
<evidence type="ECO:0000313" key="14">
    <source>
        <dbReference type="Proteomes" id="UP000306630"/>
    </source>
</evidence>
<feature type="domain" description="Thioredoxin" evidence="10">
    <location>
        <begin position="1"/>
        <end position="104"/>
    </location>
</feature>
<dbReference type="RefSeq" id="WP_068961339.1">
    <property type="nucleotide sequence ID" value="NZ_CAJTAP010000049.1"/>
</dbReference>
<dbReference type="SUPFAM" id="SSF52833">
    <property type="entry name" value="Thioredoxin-like"/>
    <property type="match status" value="1"/>
</dbReference>
<evidence type="ECO:0000256" key="7">
    <source>
        <dbReference type="PIRNR" id="PIRNR000077"/>
    </source>
</evidence>
<dbReference type="PANTHER" id="PTHR45663:SF11">
    <property type="entry name" value="GEO12009P1"/>
    <property type="match status" value="1"/>
</dbReference>
<dbReference type="EMBL" id="CP015402">
    <property type="protein sequence ID" value="ANU64048.1"/>
    <property type="molecule type" value="Genomic_DNA"/>
</dbReference>
<keyword evidence="4 9" id="KW-1015">Disulfide bond</keyword>
<keyword evidence="3" id="KW-0249">Electron transport</keyword>
<reference evidence="12 14" key="3">
    <citation type="submission" date="2019-04" db="EMBL/GenBank/DDBJ databases">
        <title>Microbes associate with the intestines of laboratory mice.</title>
        <authorList>
            <person name="Navarre W."/>
            <person name="Wong E."/>
            <person name="Huang K."/>
            <person name="Tropini C."/>
            <person name="Ng K."/>
            <person name="Yu B."/>
        </authorList>
    </citation>
    <scope>NUCLEOTIDE SEQUENCE [LARGE SCALE GENOMIC DNA]</scope>
    <source>
        <strain evidence="12 14">NM06_A21</strain>
    </source>
</reference>
<accession>A0A1B1SB78</accession>
<evidence type="ECO:0000259" key="10">
    <source>
        <dbReference type="PROSITE" id="PS51352"/>
    </source>
</evidence>
<dbReference type="FunFam" id="3.40.30.10:FF:000001">
    <property type="entry name" value="Thioredoxin"/>
    <property type="match status" value="1"/>
</dbReference>
<feature type="site" description="Contributes to redox potential value" evidence="8">
    <location>
        <position position="30"/>
    </location>
</feature>
<evidence type="ECO:0000256" key="2">
    <source>
        <dbReference type="ARBA" id="ARBA00022448"/>
    </source>
</evidence>
<proteinExistence type="inferred from homology"/>
<dbReference type="GO" id="GO:0045454">
    <property type="term" value="P:cell redox homeostasis"/>
    <property type="evidence" value="ECO:0007669"/>
    <property type="project" value="TreeGrafter"/>
</dbReference>
<gene>
    <name evidence="12" type="primary">trxA</name>
    <name evidence="11" type="ORF">A4V02_10215</name>
    <name evidence="12" type="ORF">E5333_01370</name>
</gene>
<keyword evidence="13" id="KW-1185">Reference proteome</keyword>
<keyword evidence="5 9" id="KW-0676">Redox-active center</keyword>
<comment type="similarity">
    <text evidence="1 7">Belongs to the thioredoxin family.</text>
</comment>
<reference evidence="11" key="2">
    <citation type="submission" date="2017-04" db="EMBL/GenBank/DDBJ databases">
        <title>Complete Genome Sequences of Twelve Strains of a Stable Defined Moderately Diverse Mouse Microbiota 2 (sDMDMm2).</title>
        <authorList>
            <person name="Uchimura Y."/>
            <person name="Wyss M."/>
            <person name="Brugiroux S."/>
            <person name="Limenitakis J.P."/>
            <person name="Stecher B."/>
            <person name="McCoy K.D."/>
            <person name="Macpherson A.J."/>
        </authorList>
    </citation>
    <scope>NUCLEOTIDE SEQUENCE</scope>
    <source>
        <strain evidence="11">YL27</strain>
    </source>
</reference>
<organism evidence="11 13">
    <name type="scientific">Muribaculum intestinale</name>
    <dbReference type="NCBI Taxonomy" id="1796646"/>
    <lineage>
        <taxon>Bacteria</taxon>
        <taxon>Pseudomonadati</taxon>
        <taxon>Bacteroidota</taxon>
        <taxon>Bacteroidia</taxon>
        <taxon>Bacteroidales</taxon>
        <taxon>Muribaculaceae</taxon>
        <taxon>Muribaculum</taxon>
    </lineage>
</organism>
<dbReference type="InterPro" id="IPR005746">
    <property type="entry name" value="Thioredoxin"/>
</dbReference>
<evidence type="ECO:0000313" key="12">
    <source>
        <dbReference type="EMBL" id="TGY76427.1"/>
    </source>
</evidence>
<evidence type="ECO:0000256" key="9">
    <source>
        <dbReference type="PIRSR" id="PIRSR000077-4"/>
    </source>
</evidence>
<dbReference type="GeneID" id="65537243"/>
<dbReference type="Pfam" id="PF00085">
    <property type="entry name" value="Thioredoxin"/>
    <property type="match status" value="1"/>
</dbReference>
<dbReference type="PRINTS" id="PR00421">
    <property type="entry name" value="THIOREDOXIN"/>
</dbReference>
<evidence type="ECO:0000313" key="11">
    <source>
        <dbReference type="EMBL" id="ANU64048.1"/>
    </source>
</evidence>
<dbReference type="STRING" id="1796646.A4V02_10215"/>
<reference evidence="13" key="1">
    <citation type="submission" date="2016-04" db="EMBL/GenBank/DDBJ databases">
        <title>Complete Genome Sequences of Twelve Strains of a Stable Defined Moderately Diverse Mouse Microbiota 2 (sDMDMm2).</title>
        <authorList>
            <person name="Uchimura Y."/>
            <person name="Wyss M."/>
            <person name="Brugiroux S."/>
            <person name="Limenitakis J.P."/>
            <person name="Stecher B."/>
            <person name="McCoy K.D."/>
            <person name="Macpherson A.J."/>
        </authorList>
    </citation>
    <scope>NUCLEOTIDE SEQUENCE [LARGE SCALE GENOMIC DNA]</scope>
    <source>
        <strain evidence="13">YL27</strain>
    </source>
</reference>
<dbReference type="EMBL" id="SRYD01000003">
    <property type="protein sequence ID" value="TGY76427.1"/>
    <property type="molecule type" value="Genomic_DNA"/>
</dbReference>
<dbReference type="Proteomes" id="UP000306630">
    <property type="component" value="Unassembled WGS sequence"/>
</dbReference>
<evidence type="ECO:0000313" key="13">
    <source>
        <dbReference type="Proteomes" id="UP000186351"/>
    </source>
</evidence>
<dbReference type="NCBIfam" id="TIGR01068">
    <property type="entry name" value="thioredoxin"/>
    <property type="match status" value="1"/>
</dbReference>
<dbReference type="GO" id="GO:0005829">
    <property type="term" value="C:cytosol"/>
    <property type="evidence" value="ECO:0007669"/>
    <property type="project" value="TreeGrafter"/>
</dbReference>
<feature type="active site" description="Nucleophile" evidence="8">
    <location>
        <position position="29"/>
    </location>
</feature>
<evidence type="ECO:0000256" key="4">
    <source>
        <dbReference type="ARBA" id="ARBA00023157"/>
    </source>
</evidence>
<evidence type="ECO:0000256" key="8">
    <source>
        <dbReference type="PIRSR" id="PIRSR000077-1"/>
    </source>
</evidence>
<evidence type="ECO:0000256" key="1">
    <source>
        <dbReference type="ARBA" id="ARBA00008987"/>
    </source>
</evidence>
<dbReference type="CDD" id="cd02947">
    <property type="entry name" value="TRX_family"/>
    <property type="match status" value="1"/>
</dbReference>